<proteinExistence type="predicted"/>
<evidence type="ECO:0000313" key="1">
    <source>
        <dbReference type="EMBL" id="VAW33335.1"/>
    </source>
</evidence>
<feature type="non-terminal residue" evidence="1">
    <location>
        <position position="1"/>
    </location>
</feature>
<name>A0A3B0UQH2_9ZZZZ</name>
<gene>
    <name evidence="1" type="ORF">MNBD_CHLOROFLEXI01-5377</name>
</gene>
<organism evidence="1">
    <name type="scientific">hydrothermal vent metagenome</name>
    <dbReference type="NCBI Taxonomy" id="652676"/>
    <lineage>
        <taxon>unclassified sequences</taxon>
        <taxon>metagenomes</taxon>
        <taxon>ecological metagenomes</taxon>
    </lineage>
</organism>
<sequence length="160" mass="17154">GVQLWEPSGFTTENGESINRMQCDFIPDWDVSNQAVYDVFVPPSGSFVTVPCVNGEISPLRNCGFVEVAVESEEGEAICELGTAVNPAIPESFSYPLIIRVCERSASLGIGVACTFTNSLVNTVVASQSESISFACPQMRDSEELSGGYALYVSPLNPED</sequence>
<accession>A0A3B0UQH2</accession>
<dbReference type="AlphaFoldDB" id="A0A3B0UQH2"/>
<protein>
    <submittedName>
        <fullName evidence="1">Uncharacterized protein</fullName>
    </submittedName>
</protein>
<reference evidence="1" key="1">
    <citation type="submission" date="2018-06" db="EMBL/GenBank/DDBJ databases">
        <authorList>
            <person name="Zhirakovskaya E."/>
        </authorList>
    </citation>
    <scope>NUCLEOTIDE SEQUENCE</scope>
</reference>
<dbReference type="EMBL" id="UOEU01000442">
    <property type="protein sequence ID" value="VAW33335.1"/>
    <property type="molecule type" value="Genomic_DNA"/>
</dbReference>